<dbReference type="SUPFAM" id="SSF56935">
    <property type="entry name" value="Porins"/>
    <property type="match status" value="1"/>
</dbReference>
<dbReference type="Proteomes" id="UP000886384">
    <property type="component" value="Unassembled WGS sequence"/>
</dbReference>
<dbReference type="EMBL" id="DRHY01000107">
    <property type="protein sequence ID" value="HEC73723.1"/>
    <property type="molecule type" value="Genomic_DNA"/>
</dbReference>
<comment type="caution">
    <text evidence="2">The sequence shown here is derived from an EMBL/GenBank/DDBJ whole genome shotgun (WGS) entry which is preliminary data.</text>
</comment>
<feature type="chain" id="PRO_5028272149" description="Porin" evidence="1">
    <location>
        <begin position="19"/>
        <end position="414"/>
    </location>
</feature>
<protein>
    <recommendedName>
        <fullName evidence="3">Porin</fullName>
    </recommendedName>
</protein>
<keyword evidence="1" id="KW-0732">Signal</keyword>
<sequence length="414" mass="46895">MRAYLFMACLVSSSFAYAENKSWYDDILIHGFISQSFINTSDNQFFGNSENGSFDFSELGINASYQLLPRVRLAAGLLSRQAGAFDNGSPRFDYALADIRLFSNQHVSSGIYLGRVKNEIGLYNSTRDVPQTRDGLFLPQVIYFDKVRNALISSDGLVIYNNIYFDNGTLLMQASTGYPLADKNVEYAYMGNDWQGNLQNDHLAFSGMLRYEQNGGQWIYSLTGSSFKIDFDAKGSDTIAAPIGPGFNSGTMKVDYTVLSLQYNAEKWQLTGEVAFENVNYNDIGGPLAEMDINSIGYYLQASYNINTRWQTFLRFEEFQLNKHDWDGKKAARNNIKVSQQLAGLGINRAPIPAQEYYSRSWVIGTRWLIDQRFMLRAEYHKVHGAATLSPRENEVSSTTPKWDMFALSLSYRF</sequence>
<organism evidence="2">
    <name type="scientific">Methylophaga aminisulfidivorans</name>
    <dbReference type="NCBI Taxonomy" id="230105"/>
    <lineage>
        <taxon>Bacteria</taxon>
        <taxon>Pseudomonadati</taxon>
        <taxon>Pseudomonadota</taxon>
        <taxon>Gammaproteobacteria</taxon>
        <taxon>Thiotrichales</taxon>
        <taxon>Piscirickettsiaceae</taxon>
        <taxon>Methylophaga</taxon>
    </lineage>
</organism>
<feature type="signal peptide" evidence="1">
    <location>
        <begin position="1"/>
        <end position="18"/>
    </location>
</feature>
<evidence type="ECO:0000256" key="1">
    <source>
        <dbReference type="SAM" id="SignalP"/>
    </source>
</evidence>
<name>A0A7C1ZPI0_9GAMM</name>
<proteinExistence type="predicted"/>
<reference evidence="2" key="1">
    <citation type="journal article" date="2020" name="mSystems">
        <title>Genome- and Community-Level Interaction Insights into Carbon Utilization and Element Cycling Functions of Hydrothermarchaeota in Hydrothermal Sediment.</title>
        <authorList>
            <person name="Zhou Z."/>
            <person name="Liu Y."/>
            <person name="Xu W."/>
            <person name="Pan J."/>
            <person name="Luo Z.H."/>
            <person name="Li M."/>
        </authorList>
    </citation>
    <scope>NUCLEOTIDE SEQUENCE [LARGE SCALE GENOMIC DNA]</scope>
    <source>
        <strain evidence="2">HyVt-380</strain>
    </source>
</reference>
<gene>
    <name evidence="2" type="ORF">ENI26_05030</name>
</gene>
<evidence type="ECO:0008006" key="3">
    <source>
        <dbReference type="Google" id="ProtNLM"/>
    </source>
</evidence>
<accession>A0A7C1ZPI0</accession>
<evidence type="ECO:0000313" key="2">
    <source>
        <dbReference type="EMBL" id="HEC73723.1"/>
    </source>
</evidence>
<dbReference type="AlphaFoldDB" id="A0A7C1ZPI0"/>